<dbReference type="AlphaFoldDB" id="A0A2P2JH73"/>
<dbReference type="EMBL" id="GGEC01012343">
    <property type="protein sequence ID" value="MBW92826.1"/>
    <property type="molecule type" value="Transcribed_RNA"/>
</dbReference>
<evidence type="ECO:0000313" key="1">
    <source>
        <dbReference type="EMBL" id="MBW92826.1"/>
    </source>
</evidence>
<organism evidence="1">
    <name type="scientific">Rhizophora mucronata</name>
    <name type="common">Asiatic mangrove</name>
    <dbReference type="NCBI Taxonomy" id="61149"/>
    <lineage>
        <taxon>Eukaryota</taxon>
        <taxon>Viridiplantae</taxon>
        <taxon>Streptophyta</taxon>
        <taxon>Embryophyta</taxon>
        <taxon>Tracheophyta</taxon>
        <taxon>Spermatophyta</taxon>
        <taxon>Magnoliopsida</taxon>
        <taxon>eudicotyledons</taxon>
        <taxon>Gunneridae</taxon>
        <taxon>Pentapetalae</taxon>
        <taxon>rosids</taxon>
        <taxon>fabids</taxon>
        <taxon>Malpighiales</taxon>
        <taxon>Rhizophoraceae</taxon>
        <taxon>Rhizophora</taxon>
    </lineage>
</organism>
<reference evidence="1" key="1">
    <citation type="submission" date="2018-02" db="EMBL/GenBank/DDBJ databases">
        <title>Rhizophora mucronata_Transcriptome.</title>
        <authorList>
            <person name="Meera S.P."/>
            <person name="Sreeshan A."/>
            <person name="Augustine A."/>
        </authorList>
    </citation>
    <scope>NUCLEOTIDE SEQUENCE</scope>
    <source>
        <tissue evidence="1">Leaf</tissue>
    </source>
</reference>
<proteinExistence type="predicted"/>
<protein>
    <submittedName>
        <fullName evidence="1">Rhomboid-like protein 11ic</fullName>
    </submittedName>
</protein>
<sequence length="77" mass="8830">MLSFLQAGRCVVEEEFKIFSFGNANRSAKCLLEDLQGYVLHTYLPVITLVFDGRETVNVVRICNKKDHQTRAIAFQH</sequence>
<accession>A0A2P2JH73</accession>
<name>A0A2P2JH73_RHIMU</name>